<dbReference type="PANTHER" id="PTHR24410:SF23">
    <property type="entry name" value="BTB DOMAIN-CONTAINING PROTEIN-RELATED"/>
    <property type="match status" value="1"/>
</dbReference>
<feature type="domain" description="BTB" evidence="1">
    <location>
        <begin position="30"/>
        <end position="111"/>
    </location>
</feature>
<dbReference type="InterPro" id="IPR000210">
    <property type="entry name" value="BTB/POZ_dom"/>
</dbReference>
<dbReference type="CDD" id="cd18186">
    <property type="entry name" value="BTB_POZ_ZBTB_KLHL-like"/>
    <property type="match status" value="1"/>
</dbReference>
<dbReference type="RefSeq" id="XP_005788226.1">
    <property type="nucleotide sequence ID" value="XM_005788169.1"/>
</dbReference>
<organism evidence="2 3">
    <name type="scientific">Emiliania huxleyi (strain CCMP1516)</name>
    <dbReference type="NCBI Taxonomy" id="280463"/>
    <lineage>
        <taxon>Eukaryota</taxon>
        <taxon>Haptista</taxon>
        <taxon>Haptophyta</taxon>
        <taxon>Prymnesiophyceae</taxon>
        <taxon>Isochrysidales</taxon>
        <taxon>Noelaerhabdaceae</taxon>
        <taxon>Emiliania</taxon>
    </lineage>
</organism>
<dbReference type="SMART" id="SM00225">
    <property type="entry name" value="BTB"/>
    <property type="match status" value="1"/>
</dbReference>
<reference evidence="2" key="2">
    <citation type="submission" date="2024-10" db="UniProtKB">
        <authorList>
            <consortium name="EnsemblProtists"/>
        </authorList>
    </citation>
    <scope>IDENTIFICATION</scope>
</reference>
<protein>
    <recommendedName>
        <fullName evidence="1">BTB domain-containing protein</fullName>
    </recommendedName>
</protein>
<dbReference type="Gene3D" id="3.30.710.10">
    <property type="entry name" value="Potassium Channel Kv1.1, Chain A"/>
    <property type="match status" value="1"/>
</dbReference>
<dbReference type="Pfam" id="PF00651">
    <property type="entry name" value="BTB"/>
    <property type="match status" value="1"/>
</dbReference>
<dbReference type="EnsemblProtists" id="EOD21187">
    <property type="protein sequence ID" value="EOD21187"/>
    <property type="gene ID" value="EMIHUDRAFT_241511"/>
</dbReference>
<dbReference type="KEGG" id="ehx:EMIHUDRAFT_241511"/>
<evidence type="ECO:0000313" key="3">
    <source>
        <dbReference type="Proteomes" id="UP000013827"/>
    </source>
</evidence>
<dbReference type="GeneID" id="17281067"/>
<proteinExistence type="predicted"/>
<reference evidence="3" key="1">
    <citation type="journal article" date="2013" name="Nature">
        <title>Pan genome of the phytoplankton Emiliania underpins its global distribution.</title>
        <authorList>
            <person name="Read B.A."/>
            <person name="Kegel J."/>
            <person name="Klute M.J."/>
            <person name="Kuo A."/>
            <person name="Lefebvre S.C."/>
            <person name="Maumus F."/>
            <person name="Mayer C."/>
            <person name="Miller J."/>
            <person name="Monier A."/>
            <person name="Salamov A."/>
            <person name="Young J."/>
            <person name="Aguilar M."/>
            <person name="Claverie J.M."/>
            <person name="Frickenhaus S."/>
            <person name="Gonzalez K."/>
            <person name="Herman E.K."/>
            <person name="Lin Y.C."/>
            <person name="Napier J."/>
            <person name="Ogata H."/>
            <person name="Sarno A.F."/>
            <person name="Shmutz J."/>
            <person name="Schroeder D."/>
            <person name="de Vargas C."/>
            <person name="Verret F."/>
            <person name="von Dassow P."/>
            <person name="Valentin K."/>
            <person name="Van de Peer Y."/>
            <person name="Wheeler G."/>
            <person name="Dacks J.B."/>
            <person name="Delwiche C.F."/>
            <person name="Dyhrman S.T."/>
            <person name="Glockner G."/>
            <person name="John U."/>
            <person name="Richards T."/>
            <person name="Worden A.Z."/>
            <person name="Zhang X."/>
            <person name="Grigoriev I.V."/>
            <person name="Allen A.E."/>
            <person name="Bidle K."/>
            <person name="Borodovsky M."/>
            <person name="Bowler C."/>
            <person name="Brownlee C."/>
            <person name="Cock J.M."/>
            <person name="Elias M."/>
            <person name="Gladyshev V.N."/>
            <person name="Groth M."/>
            <person name="Guda C."/>
            <person name="Hadaegh A."/>
            <person name="Iglesias-Rodriguez M.D."/>
            <person name="Jenkins J."/>
            <person name="Jones B.M."/>
            <person name="Lawson T."/>
            <person name="Leese F."/>
            <person name="Lindquist E."/>
            <person name="Lobanov A."/>
            <person name="Lomsadze A."/>
            <person name="Malik S.B."/>
            <person name="Marsh M.E."/>
            <person name="Mackinder L."/>
            <person name="Mock T."/>
            <person name="Mueller-Roeber B."/>
            <person name="Pagarete A."/>
            <person name="Parker M."/>
            <person name="Probert I."/>
            <person name="Quesneville H."/>
            <person name="Raines C."/>
            <person name="Rensing S.A."/>
            <person name="Riano-Pachon D.M."/>
            <person name="Richier S."/>
            <person name="Rokitta S."/>
            <person name="Shiraiwa Y."/>
            <person name="Soanes D.M."/>
            <person name="van der Giezen M."/>
            <person name="Wahlund T.M."/>
            <person name="Williams B."/>
            <person name="Wilson W."/>
            <person name="Wolfe G."/>
            <person name="Wurch L.L."/>
        </authorList>
    </citation>
    <scope>NUCLEOTIDE SEQUENCE</scope>
</reference>
<accession>A0A0D3JCF2</accession>
<dbReference type="KEGG" id="ehx:EMIHUDRAFT_110702"/>
<keyword evidence="3" id="KW-1185">Reference proteome</keyword>
<dbReference type="AlphaFoldDB" id="A0A0D3JCF2"/>
<dbReference type="eggNOG" id="ENOG502SEXR">
    <property type="taxonomic scope" value="Eukaryota"/>
</dbReference>
<dbReference type="RefSeq" id="XP_005773616.1">
    <property type="nucleotide sequence ID" value="XM_005773559.1"/>
</dbReference>
<dbReference type="InterPro" id="IPR011333">
    <property type="entry name" value="SKP1/BTB/POZ_sf"/>
</dbReference>
<dbReference type="PROSITE" id="PS50097">
    <property type="entry name" value="BTB"/>
    <property type="match status" value="1"/>
</dbReference>
<evidence type="ECO:0000313" key="2">
    <source>
        <dbReference type="EnsemblProtists" id="EOD21187"/>
    </source>
</evidence>
<name>A0A0D3JCF2_EMIH1</name>
<dbReference type="GeneID" id="17266743"/>
<dbReference type="PANTHER" id="PTHR24410">
    <property type="entry name" value="HL07962P-RELATED"/>
    <property type="match status" value="1"/>
</dbReference>
<evidence type="ECO:0000259" key="1">
    <source>
        <dbReference type="PROSITE" id="PS50097"/>
    </source>
</evidence>
<dbReference type="SUPFAM" id="SSF54695">
    <property type="entry name" value="POZ domain"/>
    <property type="match status" value="1"/>
</dbReference>
<dbReference type="HOGENOM" id="CLU_726527_0_0_1"/>
<sequence>MVLDLGGFADGFETSASPLCWRDPPESSLSDWTVHVAAPELPPATYHVHRAMLATGLRRSEYFSRLFTGAGASGLAESARRGSSVELQPSAARAFPAFLDFVYKGDLPIDNTSAIALLHLANYFLNRALFDRVTEYVQGVLEGDAADQAAPLYLGEADRFGLDKAANACVAVCAKHLLGRKPGYCAELAPPVYLRVVSATACATRQHSLALSQHVSAYCNAHSESVDLVLLESLTARLTSVAADSALDLLGHAVSRHGAEALQSACARAIGEEWEDALLPSVAASLDAPGDQGAEWAPLRGRTSYPPGLQLGLLSHALVHAGRNLEQTRAQLALREKRIEELEATLSKIKLSSNYLTANCRECGQPARRENRELRIIIANM</sequence>
<dbReference type="OMA" id="CASHMEH"/>
<dbReference type="PaxDb" id="2903-EOD21187"/>
<dbReference type="InterPro" id="IPR051481">
    <property type="entry name" value="BTB-POZ/Galectin-3-binding"/>
</dbReference>
<dbReference type="EnsemblProtists" id="EOD35797">
    <property type="protein sequence ID" value="EOD35797"/>
    <property type="gene ID" value="EMIHUDRAFT_110702"/>
</dbReference>
<dbReference type="Proteomes" id="UP000013827">
    <property type="component" value="Unassembled WGS sequence"/>
</dbReference>